<feature type="compositionally biased region" description="Basic and acidic residues" evidence="1">
    <location>
        <begin position="10"/>
        <end position="22"/>
    </location>
</feature>
<keyword evidence="3" id="KW-1185">Reference proteome</keyword>
<dbReference type="EMBL" id="JACHJW010000001">
    <property type="protein sequence ID" value="MBB4958768.1"/>
    <property type="molecule type" value="Genomic_DNA"/>
</dbReference>
<feature type="region of interest" description="Disordered" evidence="1">
    <location>
        <begin position="1"/>
        <end position="51"/>
    </location>
</feature>
<protein>
    <submittedName>
        <fullName evidence="2">Uncharacterized protein</fullName>
    </submittedName>
</protein>
<dbReference type="Proteomes" id="UP000578819">
    <property type="component" value="Unassembled WGS sequence"/>
</dbReference>
<sequence>MAQPGEEFAPSDHRSPEERDPEASADDVVEQATIADPAEEEPEIHRGLEVTEWDALEQARVIGPEDDYR</sequence>
<proteinExistence type="predicted"/>
<organism evidence="2 3">
    <name type="scientific">Micromonospora polyrhachis</name>
    <dbReference type="NCBI Taxonomy" id="1282883"/>
    <lineage>
        <taxon>Bacteria</taxon>
        <taxon>Bacillati</taxon>
        <taxon>Actinomycetota</taxon>
        <taxon>Actinomycetes</taxon>
        <taxon>Micromonosporales</taxon>
        <taxon>Micromonosporaceae</taxon>
        <taxon>Micromonospora</taxon>
    </lineage>
</organism>
<reference evidence="2 3" key="1">
    <citation type="submission" date="2020-08" db="EMBL/GenBank/DDBJ databases">
        <title>Sequencing the genomes of 1000 actinobacteria strains.</title>
        <authorList>
            <person name="Klenk H.-P."/>
        </authorList>
    </citation>
    <scope>NUCLEOTIDE SEQUENCE [LARGE SCALE GENOMIC DNA]</scope>
    <source>
        <strain evidence="2 3">DSM 45886</strain>
    </source>
</reference>
<dbReference type="AlphaFoldDB" id="A0A7W7SPW7"/>
<accession>A0A7W7SPW7</accession>
<evidence type="ECO:0000313" key="2">
    <source>
        <dbReference type="EMBL" id="MBB4958768.1"/>
    </source>
</evidence>
<gene>
    <name evidence="2" type="ORF">FHR38_002501</name>
</gene>
<name>A0A7W7SPW7_9ACTN</name>
<dbReference type="RefSeq" id="WP_184534807.1">
    <property type="nucleotide sequence ID" value="NZ_JACHJW010000001.1"/>
</dbReference>
<evidence type="ECO:0000256" key="1">
    <source>
        <dbReference type="SAM" id="MobiDB-lite"/>
    </source>
</evidence>
<evidence type="ECO:0000313" key="3">
    <source>
        <dbReference type="Proteomes" id="UP000578819"/>
    </source>
</evidence>
<comment type="caution">
    <text evidence="2">The sequence shown here is derived from an EMBL/GenBank/DDBJ whole genome shotgun (WGS) entry which is preliminary data.</text>
</comment>